<proteinExistence type="predicted"/>
<evidence type="ECO:0000313" key="2">
    <source>
        <dbReference type="EMBL" id="KAF4982023.1"/>
    </source>
</evidence>
<dbReference type="InterPro" id="IPR021851">
    <property type="entry name" value="DUF3455"/>
</dbReference>
<protein>
    <recommendedName>
        <fullName evidence="4">Malate dehydrogenase</fullName>
    </recommendedName>
</protein>
<evidence type="ECO:0008006" key="4">
    <source>
        <dbReference type="Google" id="ProtNLM"/>
    </source>
</evidence>
<dbReference type="Proteomes" id="UP000635477">
    <property type="component" value="Unassembled WGS sequence"/>
</dbReference>
<gene>
    <name evidence="2" type="ORF">FZEAL_2273</name>
</gene>
<evidence type="ECO:0000313" key="3">
    <source>
        <dbReference type="Proteomes" id="UP000635477"/>
    </source>
</evidence>
<feature type="signal peptide" evidence="1">
    <location>
        <begin position="1"/>
        <end position="17"/>
    </location>
</feature>
<name>A0A8H4XP09_9HYPO</name>
<keyword evidence="1" id="KW-0732">Signal</keyword>
<reference evidence="2" key="1">
    <citation type="journal article" date="2020" name="BMC Genomics">
        <title>Correction to: Identification and distribution of gene clusters required for synthesis of sphingolipid metabolism inhibitors in diverse species of the filamentous fungus Fusarium.</title>
        <authorList>
            <person name="Kim H.S."/>
            <person name="Lohmar J.M."/>
            <person name="Busman M."/>
            <person name="Brown D.W."/>
            <person name="Naumann T.A."/>
            <person name="Divon H.H."/>
            <person name="Lysoe E."/>
            <person name="Uhlig S."/>
            <person name="Proctor R.H."/>
        </authorList>
    </citation>
    <scope>NUCLEOTIDE SEQUENCE</scope>
    <source>
        <strain evidence="2">NRRL 22465</strain>
    </source>
</reference>
<dbReference type="EMBL" id="JABEYC010000137">
    <property type="protein sequence ID" value="KAF4982023.1"/>
    <property type="molecule type" value="Genomic_DNA"/>
</dbReference>
<dbReference type="Pfam" id="PF11937">
    <property type="entry name" value="DUF3455"/>
    <property type="match status" value="1"/>
</dbReference>
<keyword evidence="3" id="KW-1185">Reference proteome</keyword>
<sequence>MQLSTLLASLLAVTASAAPTYPEVTTTDARSAIDTLGSLGDYFNLLAYKVKAAKMSAEAPICDLSKAKMPLTPGGALPQPAKGLYLEHVAVGRGTQNYTCDTSDPSSAPVATGAVATLFNASCVAAQYPDLLELIPGMAVHFPLTDDNKLGAASLPVSGHHYFTAAGVPFFDIRTPEHDIGEAPCAKNSSAPAPSTAAVGQLGESAVAWLKLTTVEGATHKMKEVYRLTTAGGSPPATCKGMGSDFQVEYSTVYWFWAGDIEDDEE</sequence>
<dbReference type="PANTHER" id="PTHR35567:SF1">
    <property type="entry name" value="CONSERVED FUNGAL PROTEIN (AFU_ORTHOLOGUE AFUA_1G14230)"/>
    <property type="match status" value="1"/>
</dbReference>
<accession>A0A8H4XP09</accession>
<dbReference type="OrthoDB" id="1859733at2759"/>
<dbReference type="AlphaFoldDB" id="A0A8H4XP09"/>
<evidence type="ECO:0000256" key="1">
    <source>
        <dbReference type="SAM" id="SignalP"/>
    </source>
</evidence>
<comment type="caution">
    <text evidence="2">The sequence shown here is derived from an EMBL/GenBank/DDBJ whole genome shotgun (WGS) entry which is preliminary data.</text>
</comment>
<organism evidence="2 3">
    <name type="scientific">Fusarium zealandicum</name>
    <dbReference type="NCBI Taxonomy" id="1053134"/>
    <lineage>
        <taxon>Eukaryota</taxon>
        <taxon>Fungi</taxon>
        <taxon>Dikarya</taxon>
        <taxon>Ascomycota</taxon>
        <taxon>Pezizomycotina</taxon>
        <taxon>Sordariomycetes</taxon>
        <taxon>Hypocreomycetidae</taxon>
        <taxon>Hypocreales</taxon>
        <taxon>Nectriaceae</taxon>
        <taxon>Fusarium</taxon>
        <taxon>Fusarium staphyleae species complex</taxon>
    </lineage>
</organism>
<feature type="chain" id="PRO_5034431507" description="Malate dehydrogenase" evidence="1">
    <location>
        <begin position="18"/>
        <end position="266"/>
    </location>
</feature>
<reference evidence="2" key="2">
    <citation type="submission" date="2020-05" db="EMBL/GenBank/DDBJ databases">
        <authorList>
            <person name="Kim H.-S."/>
            <person name="Proctor R.H."/>
            <person name="Brown D.W."/>
        </authorList>
    </citation>
    <scope>NUCLEOTIDE SEQUENCE</scope>
    <source>
        <strain evidence="2">NRRL 22465</strain>
    </source>
</reference>
<dbReference type="PANTHER" id="PTHR35567">
    <property type="entry name" value="MALATE DEHYDROGENASE (AFU_ORTHOLOGUE AFUA_2G13800)"/>
    <property type="match status" value="1"/>
</dbReference>